<dbReference type="Proteomes" id="UP001222087">
    <property type="component" value="Chromosome"/>
</dbReference>
<dbReference type="PANTHER" id="PTHR38434">
    <property type="entry name" value="BLL2549 PROTEIN"/>
    <property type="match status" value="1"/>
</dbReference>
<evidence type="ECO:0000256" key="1">
    <source>
        <dbReference type="SAM" id="Phobius"/>
    </source>
</evidence>
<evidence type="ECO:0000313" key="2">
    <source>
        <dbReference type="EMBL" id="WED42499.1"/>
    </source>
</evidence>
<dbReference type="InterPro" id="IPR019286">
    <property type="entry name" value="DUF2339_TM"/>
</dbReference>
<feature type="transmembrane region" description="Helical" evidence="1">
    <location>
        <begin position="347"/>
        <end position="364"/>
    </location>
</feature>
<feature type="transmembrane region" description="Helical" evidence="1">
    <location>
        <begin position="321"/>
        <end position="341"/>
    </location>
</feature>
<keyword evidence="1" id="KW-1133">Transmembrane helix</keyword>
<keyword evidence="1" id="KW-0812">Transmembrane</keyword>
<dbReference type="Pfam" id="PF10101">
    <property type="entry name" value="DUF2339"/>
    <property type="match status" value="1"/>
</dbReference>
<keyword evidence="1" id="KW-0472">Membrane</keyword>
<evidence type="ECO:0000313" key="3">
    <source>
        <dbReference type="Proteomes" id="UP001222087"/>
    </source>
</evidence>
<accession>A0ABY8AP67</accession>
<feature type="transmembrane region" description="Helical" evidence="1">
    <location>
        <begin position="84"/>
        <end position="102"/>
    </location>
</feature>
<feature type="transmembrane region" description="Helical" evidence="1">
    <location>
        <begin position="507"/>
        <end position="527"/>
    </location>
</feature>
<feature type="transmembrane region" description="Helical" evidence="1">
    <location>
        <begin position="371"/>
        <end position="395"/>
    </location>
</feature>
<feature type="transmembrane region" description="Helical" evidence="1">
    <location>
        <begin position="289"/>
        <end position="309"/>
    </location>
</feature>
<feature type="transmembrane region" description="Helical" evidence="1">
    <location>
        <begin position="265"/>
        <end position="283"/>
    </location>
</feature>
<feature type="transmembrane region" description="Helical" evidence="1">
    <location>
        <begin position="432"/>
        <end position="450"/>
    </location>
</feature>
<feature type="transmembrane region" description="Helical" evidence="1">
    <location>
        <begin position="209"/>
        <end position="226"/>
    </location>
</feature>
<feature type="transmembrane region" description="Helical" evidence="1">
    <location>
        <begin position="401"/>
        <end position="420"/>
    </location>
</feature>
<protein>
    <submittedName>
        <fullName evidence="2">DUF2339 domain-containing protein</fullName>
    </submittedName>
</protein>
<feature type="transmembrane region" description="Helical" evidence="1">
    <location>
        <begin position="456"/>
        <end position="475"/>
    </location>
</feature>
<dbReference type="PANTHER" id="PTHR38434:SF1">
    <property type="entry name" value="BLL2549 PROTEIN"/>
    <property type="match status" value="1"/>
</dbReference>
<feature type="transmembrane region" description="Helical" evidence="1">
    <location>
        <begin position="482"/>
        <end position="501"/>
    </location>
</feature>
<proteinExistence type="predicted"/>
<feature type="transmembrane region" description="Helical" evidence="1">
    <location>
        <begin position="232"/>
        <end position="253"/>
    </location>
</feature>
<feature type="transmembrane region" description="Helical" evidence="1">
    <location>
        <begin position="161"/>
        <end position="179"/>
    </location>
</feature>
<dbReference type="EMBL" id="CP119078">
    <property type="protein sequence ID" value="WED42499.1"/>
    <property type="molecule type" value="Genomic_DNA"/>
</dbReference>
<reference evidence="2 3" key="1">
    <citation type="submission" date="2023-02" db="EMBL/GenBank/DDBJ databases">
        <title>Genome Sequence of L. cardiaca H63T.</title>
        <authorList>
            <person name="Lopez A.E."/>
            <person name="Cianciotto N.P."/>
        </authorList>
    </citation>
    <scope>NUCLEOTIDE SEQUENCE [LARGE SCALE GENOMIC DNA]</scope>
    <source>
        <strain evidence="2 3">H63</strain>
    </source>
</reference>
<feature type="transmembrane region" description="Helical" evidence="1">
    <location>
        <begin position="185"/>
        <end position="204"/>
    </location>
</feature>
<feature type="transmembrane region" description="Helical" evidence="1">
    <location>
        <begin position="52"/>
        <end position="72"/>
    </location>
</feature>
<feature type="transmembrane region" description="Helical" evidence="1">
    <location>
        <begin position="134"/>
        <end position="154"/>
    </location>
</feature>
<sequence length="534" mass="59898">MDSVGIEEQLKALENRLAALEHQLKIDRPALEVKPVPLFSTTSPSKAKSGNWLGLIAIICFIVAAGFIIKLSVDSGWLSPTRQIGLAGLFGFVLIGTGFILLNADRKYASLLPAAGIVILYLTTFAAHRFYLLISFQTAIAITVLISTLCIWLYVRIKHDLYSILTAIGAYTAPPILGFDITTIFSLYYLIVCSLTFATISIWVQSRTLTMISAYLAILTTAMVGFKLNQDMLIAVVLALHFIIFSLGTYFYTQTTKQYMTETEAWSFFPVLIIFYVMEYYFIDHSYPQWAPWVSLAFAAFLLSLYLSAKKWFPNQSLNSQSVILAFVTIVTFHSLYLELLPATMRPWLFVLIIGVYLLFPVTFKKGRNRIFIIPSFAIFLILAIEYLVMLSHLLLENFEVYWFGVSTASFLSLWSLLLFDKKLAQKEEQGYLLLGAAHLLGITGLYQLMTDYGSLAVSASWLFYAVLVIVFAVIRRDKVMARSALIVLGFAAGKALLYDASSTPTIIRILCLLLTGIVLYGSGFLIRKIGEWK</sequence>
<feature type="transmembrane region" description="Helical" evidence="1">
    <location>
        <begin position="109"/>
        <end position="128"/>
    </location>
</feature>
<gene>
    <name evidence="2" type="ORF">PXX05_11315</name>
</gene>
<organism evidence="2 3">
    <name type="scientific">Legionella cardiaca</name>
    <dbReference type="NCBI Taxonomy" id="1071983"/>
    <lineage>
        <taxon>Bacteria</taxon>
        <taxon>Pseudomonadati</taxon>
        <taxon>Pseudomonadota</taxon>
        <taxon>Gammaproteobacteria</taxon>
        <taxon>Legionellales</taxon>
        <taxon>Legionellaceae</taxon>
        <taxon>Legionella</taxon>
    </lineage>
</organism>
<dbReference type="RefSeq" id="WP_275088321.1">
    <property type="nucleotide sequence ID" value="NZ_CP119078.1"/>
</dbReference>
<name>A0ABY8AP67_9GAMM</name>
<keyword evidence="3" id="KW-1185">Reference proteome</keyword>